<reference evidence="1" key="3">
    <citation type="submission" date="2025-09" db="UniProtKB">
        <authorList>
            <consortium name="Ensembl"/>
        </authorList>
    </citation>
    <scope>IDENTIFICATION</scope>
</reference>
<dbReference type="GeneTree" id="ENSGT00390000018035"/>
<dbReference type="PANTHER" id="PTHR34261">
    <property type="entry name" value="APC REGULATOR OF WNT-SIGNALING PATHWAY-RELATED"/>
    <property type="match status" value="1"/>
</dbReference>
<sequence>MKSWRVSVCVQAASCKVFLSFLPPHFFFFGFELGQRLEFPQHINSKKYCLFIIAPGGSAESEQGESFERTKSLKNIMGVPVTLLFSFSLLPSTLSQVVVHHTSYKGICTNACDFHGYDYTWCKQSGGSGKSWDYCSLEEGLGHTGEKCATMCDLWGGSYHYCYLKNGEWNYCGLISEKGFAEYAQDNKMCFDGCRATKEGFHCNTGHGKQRCSPFHDVTPTGLPCHNNYRCAKYGTDGYRCHMDNDQGLWDYCGRRAQSKCVWEYSETNSSLVEICKLPTSHHEGKILFRRERRDKMLPLTKEEFKKAVHLIDKIASVTSLPDSEPLETVRFYKQEDIFCKGVNYTGVELEIGMTKESAMPIAHVLFPEFLNSVEILRLAFYTSLHSTFYQPAYTIAISVEEPMLCSTDHQ</sequence>
<dbReference type="Ensembl" id="ENSPMRT00000025485.1">
    <property type="protein sequence ID" value="ENSPMRP00000024021.1"/>
    <property type="gene ID" value="ENSPMRG00000015547.1"/>
</dbReference>
<protein>
    <submittedName>
        <fullName evidence="1">Uncharacterized protein</fullName>
    </submittedName>
</protein>
<dbReference type="InterPro" id="IPR053358">
    <property type="entry name" value="Diff-assoc_signaling"/>
</dbReference>
<dbReference type="Proteomes" id="UP000472272">
    <property type="component" value="Chromosome 12"/>
</dbReference>
<dbReference type="PANTHER" id="PTHR34261:SF1">
    <property type="entry name" value="TUBULIN POLYMERIZATION-PROMOTING PROTEIN"/>
    <property type="match status" value="1"/>
</dbReference>
<dbReference type="AlphaFoldDB" id="A0A670JHU1"/>
<keyword evidence="2" id="KW-1185">Reference proteome</keyword>
<accession>A0A670JHU1</accession>
<evidence type="ECO:0000313" key="1">
    <source>
        <dbReference type="Ensembl" id="ENSPMRP00000024021.1"/>
    </source>
</evidence>
<proteinExistence type="predicted"/>
<reference evidence="1" key="2">
    <citation type="submission" date="2025-08" db="UniProtKB">
        <authorList>
            <consortium name="Ensembl"/>
        </authorList>
    </citation>
    <scope>IDENTIFICATION</scope>
</reference>
<dbReference type="OMA" id="CKGINYT"/>
<name>A0A670JHU1_PODMU</name>
<organism evidence="1 2">
    <name type="scientific">Podarcis muralis</name>
    <name type="common">Wall lizard</name>
    <name type="synonym">Lacerta muralis</name>
    <dbReference type="NCBI Taxonomy" id="64176"/>
    <lineage>
        <taxon>Eukaryota</taxon>
        <taxon>Metazoa</taxon>
        <taxon>Chordata</taxon>
        <taxon>Craniata</taxon>
        <taxon>Vertebrata</taxon>
        <taxon>Euteleostomi</taxon>
        <taxon>Lepidosauria</taxon>
        <taxon>Squamata</taxon>
        <taxon>Bifurcata</taxon>
        <taxon>Unidentata</taxon>
        <taxon>Episquamata</taxon>
        <taxon>Laterata</taxon>
        <taxon>Lacertibaenia</taxon>
        <taxon>Lacertidae</taxon>
        <taxon>Podarcis</taxon>
    </lineage>
</organism>
<reference evidence="1 2" key="1">
    <citation type="journal article" date="2019" name="Proc. Natl. Acad. Sci. U.S.A.">
        <title>Regulatory changes in pterin and carotenoid genes underlie balanced color polymorphisms in the wall lizard.</title>
        <authorList>
            <person name="Andrade P."/>
            <person name="Pinho C."/>
            <person name="Perez I de Lanuza G."/>
            <person name="Afonso S."/>
            <person name="Brejcha J."/>
            <person name="Rubin C.J."/>
            <person name="Wallerman O."/>
            <person name="Pereira P."/>
            <person name="Sabatino S.J."/>
            <person name="Bellati A."/>
            <person name="Pellitteri-Rosa D."/>
            <person name="Bosakova Z."/>
            <person name="Bunikis I."/>
            <person name="Carretero M.A."/>
            <person name="Feiner N."/>
            <person name="Marsik P."/>
            <person name="Pauperio F."/>
            <person name="Salvi D."/>
            <person name="Soler L."/>
            <person name="While G.M."/>
            <person name="Uller T."/>
            <person name="Font E."/>
            <person name="Andersson L."/>
            <person name="Carneiro M."/>
        </authorList>
    </citation>
    <scope>NUCLEOTIDE SEQUENCE</scope>
</reference>
<evidence type="ECO:0000313" key="2">
    <source>
        <dbReference type="Proteomes" id="UP000472272"/>
    </source>
</evidence>